<dbReference type="Proteomes" id="UP000002664">
    <property type="component" value="Chromosome"/>
</dbReference>
<accession>F0NGF6</accession>
<keyword evidence="2" id="KW-1185">Reference proteome</keyword>
<dbReference type="EMBL" id="CP002425">
    <property type="protein sequence ID" value="ADX84528.1"/>
    <property type="molecule type" value="Genomic_DNA"/>
</dbReference>
<reference evidence="1 2" key="1">
    <citation type="journal article" date="2011" name="J. Bacteriol.">
        <title>Genome analyses of icelandic strains of Sulfolobus islandicus, model organisms for genetic and virus-host interaction studies.</title>
        <authorList>
            <person name="Guo L."/>
            <person name="Brugger K."/>
            <person name="Liu C."/>
            <person name="Shah S.A."/>
            <person name="Zheng H."/>
            <person name="Zhu Y."/>
            <person name="Wang S."/>
            <person name="Lillestol R.K."/>
            <person name="Chen L."/>
            <person name="Frank J."/>
            <person name="Prangishvili D."/>
            <person name="Paulin L."/>
            <person name="She Q."/>
            <person name="Huang L."/>
            <person name="Garrett R.A."/>
        </authorList>
    </citation>
    <scope>NUCLEOTIDE SEQUENCE [LARGE SCALE GENOMIC DNA]</scope>
    <source>
        <strain evidence="1 2">REY15A</strain>
    </source>
</reference>
<name>F0NGF6_SACI5</name>
<evidence type="ECO:0000313" key="2">
    <source>
        <dbReference type="Proteomes" id="UP000002664"/>
    </source>
</evidence>
<protein>
    <submittedName>
        <fullName evidence="1">Uncharacterized protein</fullName>
    </submittedName>
</protein>
<proteinExistence type="predicted"/>
<evidence type="ECO:0000313" key="1">
    <source>
        <dbReference type="EMBL" id="ADX84528.1"/>
    </source>
</evidence>
<dbReference type="AlphaFoldDB" id="F0NGF6"/>
<sequence>MQEAQFTSNRGVLHSTILLAPNVLQQNALLNKTVDEIEKIALEEAEK</sequence>
<dbReference type="GeneID" id="97612097"/>
<dbReference type="KEGG" id="sir:SiRe_0439"/>
<organism evidence="1 2">
    <name type="scientific">Saccharolobus islandicus (strain REY15A)</name>
    <name type="common">Sulfolobus islandicus</name>
    <dbReference type="NCBI Taxonomy" id="930945"/>
    <lineage>
        <taxon>Archaea</taxon>
        <taxon>Thermoproteota</taxon>
        <taxon>Thermoprotei</taxon>
        <taxon>Sulfolobales</taxon>
        <taxon>Sulfolobaceae</taxon>
        <taxon>Saccharolobus</taxon>
    </lineage>
</organism>
<dbReference type="RefSeq" id="WP_014513552.1">
    <property type="nucleotide sequence ID" value="NC_017276.1"/>
</dbReference>
<gene>
    <name evidence="1" type="ordered locus">SiRe_0439</name>
</gene>
<dbReference type="HOGENOM" id="CLU_3163297_0_0_2"/>